<keyword evidence="3 5" id="KW-1133">Transmembrane helix</keyword>
<dbReference type="EMBL" id="CP049866">
    <property type="protein sequence ID" value="QIK74226.1"/>
    <property type="molecule type" value="Genomic_DNA"/>
</dbReference>
<keyword evidence="8" id="KW-1185">Reference proteome</keyword>
<gene>
    <name evidence="7" type="ORF">G7071_01000</name>
</gene>
<name>A0A6G7YC26_9ACTN</name>
<evidence type="ECO:0000256" key="1">
    <source>
        <dbReference type="ARBA" id="ARBA00004127"/>
    </source>
</evidence>
<proteinExistence type="predicted"/>
<feature type="transmembrane region" description="Helical" evidence="5">
    <location>
        <begin position="55"/>
        <end position="73"/>
    </location>
</feature>
<keyword evidence="2 5" id="KW-0812">Transmembrane</keyword>
<dbReference type="KEGG" id="npi:G7071_01000"/>
<evidence type="ECO:0000313" key="7">
    <source>
        <dbReference type="EMBL" id="QIK74226.1"/>
    </source>
</evidence>
<evidence type="ECO:0000256" key="3">
    <source>
        <dbReference type="ARBA" id="ARBA00022989"/>
    </source>
</evidence>
<reference evidence="7 8" key="1">
    <citation type="submission" date="2020-03" db="EMBL/GenBank/DDBJ databases">
        <title>Nocardioides sp. nov., isolated from fish.</title>
        <authorList>
            <person name="Hyun D.-W."/>
            <person name="Bae J.-W."/>
        </authorList>
    </citation>
    <scope>NUCLEOTIDE SEQUENCE [LARGE SCALE GENOMIC DNA]</scope>
    <source>
        <strain evidence="7 8">HDW12A</strain>
    </source>
</reference>
<dbReference type="GO" id="GO:0012505">
    <property type="term" value="C:endomembrane system"/>
    <property type="evidence" value="ECO:0007669"/>
    <property type="project" value="UniProtKB-SubCell"/>
</dbReference>
<keyword evidence="4 5" id="KW-0472">Membrane</keyword>
<evidence type="ECO:0000256" key="2">
    <source>
        <dbReference type="ARBA" id="ARBA00022692"/>
    </source>
</evidence>
<feature type="transmembrane region" description="Helical" evidence="5">
    <location>
        <begin position="94"/>
        <end position="116"/>
    </location>
</feature>
<comment type="subcellular location">
    <subcellularLocation>
        <location evidence="1">Endomembrane system</location>
        <topology evidence="1">Multi-pass membrane protein</topology>
    </subcellularLocation>
</comment>
<dbReference type="InterPro" id="IPR003807">
    <property type="entry name" value="DUF202"/>
</dbReference>
<feature type="domain" description="DUF202" evidence="6">
    <location>
        <begin position="18"/>
        <end position="81"/>
    </location>
</feature>
<dbReference type="Pfam" id="PF02656">
    <property type="entry name" value="DUF202"/>
    <property type="match status" value="1"/>
</dbReference>
<organism evidence="7 8">
    <name type="scientific">Nocardioides piscis</name>
    <dbReference type="NCBI Taxonomy" id="2714938"/>
    <lineage>
        <taxon>Bacteria</taxon>
        <taxon>Bacillati</taxon>
        <taxon>Actinomycetota</taxon>
        <taxon>Actinomycetes</taxon>
        <taxon>Propionibacteriales</taxon>
        <taxon>Nocardioidaceae</taxon>
        <taxon>Nocardioides</taxon>
    </lineage>
</organism>
<evidence type="ECO:0000256" key="4">
    <source>
        <dbReference type="ARBA" id="ARBA00023136"/>
    </source>
</evidence>
<evidence type="ECO:0000256" key="5">
    <source>
        <dbReference type="SAM" id="Phobius"/>
    </source>
</evidence>
<feature type="transmembrane region" description="Helical" evidence="5">
    <location>
        <begin position="27"/>
        <end position="49"/>
    </location>
</feature>
<dbReference type="RefSeq" id="WP_166313858.1">
    <property type="nucleotide sequence ID" value="NZ_CP049866.1"/>
</dbReference>
<evidence type="ECO:0000313" key="8">
    <source>
        <dbReference type="Proteomes" id="UP000502035"/>
    </source>
</evidence>
<dbReference type="AlphaFoldDB" id="A0A6G7YC26"/>
<protein>
    <submittedName>
        <fullName evidence="7">DUF202 domain-containing protein</fullName>
    </submittedName>
</protein>
<sequence>MSHLQPDDVPEAIEPDIRFTLANERTFLAWVRTAIGLVGGGVAVFHLLADSAATTALSLVLLVAGSFAVIAGYSHFRRADRAIRSGESLPTTGVVVVVMSCSVLLAALIGAASVVLDA</sequence>
<accession>A0A6G7YC26</accession>
<evidence type="ECO:0000259" key="6">
    <source>
        <dbReference type="Pfam" id="PF02656"/>
    </source>
</evidence>
<dbReference type="Proteomes" id="UP000502035">
    <property type="component" value="Chromosome"/>
</dbReference>